<dbReference type="AlphaFoldDB" id="A0A0F9LP72"/>
<gene>
    <name evidence="1" type="ORF">LCGC14_1174300</name>
</gene>
<reference evidence="1" key="1">
    <citation type="journal article" date="2015" name="Nature">
        <title>Complex archaea that bridge the gap between prokaryotes and eukaryotes.</title>
        <authorList>
            <person name="Spang A."/>
            <person name="Saw J.H."/>
            <person name="Jorgensen S.L."/>
            <person name="Zaremba-Niedzwiedzka K."/>
            <person name="Martijn J."/>
            <person name="Lind A.E."/>
            <person name="van Eijk R."/>
            <person name="Schleper C."/>
            <person name="Guy L."/>
            <person name="Ettema T.J."/>
        </authorList>
    </citation>
    <scope>NUCLEOTIDE SEQUENCE</scope>
</reference>
<name>A0A0F9LP72_9ZZZZ</name>
<evidence type="ECO:0000313" key="1">
    <source>
        <dbReference type="EMBL" id="KKM96814.1"/>
    </source>
</evidence>
<comment type="caution">
    <text evidence="1">The sequence shown here is derived from an EMBL/GenBank/DDBJ whole genome shotgun (WGS) entry which is preliminary data.</text>
</comment>
<organism evidence="1">
    <name type="scientific">marine sediment metagenome</name>
    <dbReference type="NCBI Taxonomy" id="412755"/>
    <lineage>
        <taxon>unclassified sequences</taxon>
        <taxon>metagenomes</taxon>
        <taxon>ecological metagenomes</taxon>
    </lineage>
</organism>
<proteinExistence type="predicted"/>
<sequence length="135" mass="14893">MRPPTTTLTLMRDVIKSGMRDICQLRPAIGTNQTISGSGILTQTAPSLRSYEGSTDIPCNIEISRAFRPGNARFQEVVIDNYNLELPYDVDIDETDTVILNGDYYEIRKLKAASAFDITVEAGIFFPGGVDLDKS</sequence>
<dbReference type="EMBL" id="LAZR01005831">
    <property type="protein sequence ID" value="KKM96814.1"/>
    <property type="molecule type" value="Genomic_DNA"/>
</dbReference>
<accession>A0A0F9LP72</accession>
<protein>
    <submittedName>
        <fullName evidence="1">Uncharacterized protein</fullName>
    </submittedName>
</protein>